<dbReference type="InterPro" id="IPR051455">
    <property type="entry name" value="Bact_solute-bind_prot3"/>
</dbReference>
<keyword evidence="2" id="KW-0813">Transport</keyword>
<organism evidence="7 8">
    <name type="scientific">Halopseudomonas salegens</name>
    <dbReference type="NCBI Taxonomy" id="1434072"/>
    <lineage>
        <taxon>Bacteria</taxon>
        <taxon>Pseudomonadati</taxon>
        <taxon>Pseudomonadota</taxon>
        <taxon>Gammaproteobacteria</taxon>
        <taxon>Pseudomonadales</taxon>
        <taxon>Pseudomonadaceae</taxon>
        <taxon>Halopseudomonas</taxon>
    </lineage>
</organism>
<dbReference type="InterPro" id="IPR001638">
    <property type="entry name" value="Solute-binding_3/MltF_N"/>
</dbReference>
<proteinExistence type="inferred from homology"/>
<keyword evidence="3 5" id="KW-0732">Signal</keyword>
<keyword evidence="8" id="KW-1185">Reference proteome</keyword>
<evidence type="ECO:0000256" key="3">
    <source>
        <dbReference type="ARBA" id="ARBA00022729"/>
    </source>
</evidence>
<gene>
    <name evidence="7" type="ORF">SAMN05216210_0712</name>
</gene>
<comment type="similarity">
    <text evidence="1">Belongs to the bacterial solute-binding protein 3 family.</text>
</comment>
<dbReference type="Pfam" id="PF00497">
    <property type="entry name" value="SBP_bac_3"/>
    <property type="match status" value="1"/>
</dbReference>
<dbReference type="PANTHER" id="PTHR30085">
    <property type="entry name" value="AMINO ACID ABC TRANSPORTER PERMEASE"/>
    <property type="match status" value="1"/>
</dbReference>
<evidence type="ECO:0000313" key="7">
    <source>
        <dbReference type="EMBL" id="SDT94343.1"/>
    </source>
</evidence>
<feature type="domain" description="Solute-binding protein family 3/N-terminal" evidence="6">
    <location>
        <begin position="39"/>
        <end position="438"/>
    </location>
</feature>
<dbReference type="GO" id="GO:0006865">
    <property type="term" value="P:amino acid transport"/>
    <property type="evidence" value="ECO:0007669"/>
    <property type="project" value="TreeGrafter"/>
</dbReference>
<dbReference type="STRING" id="1434072.SAMN05216210_0712"/>
<feature type="chain" id="PRO_5009273010" evidence="5">
    <location>
        <begin position="28"/>
        <end position="445"/>
    </location>
</feature>
<keyword evidence="4" id="KW-0472">Membrane</keyword>
<dbReference type="AlphaFoldDB" id="A0A1H2EH76"/>
<evidence type="ECO:0000313" key="8">
    <source>
        <dbReference type="Proteomes" id="UP000243924"/>
    </source>
</evidence>
<feature type="transmembrane region" description="Helical" evidence="4">
    <location>
        <begin position="226"/>
        <end position="248"/>
    </location>
</feature>
<evidence type="ECO:0000256" key="1">
    <source>
        <dbReference type="ARBA" id="ARBA00010333"/>
    </source>
</evidence>
<sequence length="445" mass="49051">MFKGCNFSGFRVLIFLSVLGLSGLAHAECQRTGDADVAVGIRLAPPFVSEDSIRGLRGLAVDLWRSIEQDLQAQGLMVSSEFVECDLRQQLVALAEGRLDVVISPLTITAERLANIDFSQQYLSSGLTVAVPQGSAIDFGHALRILGQTITQPGVPRAILIFLLLNMFFAFLFSRALRDHRHAGDIMTEPRVMRGYRYMMESIIRTTGLYTMSVDFKSTLGRSLDMIMAILGAVLSAAIFGVLTAALIGSIGASRDITLEQLSELRVATLHGSTAQHFIEEMSTASAAWQQSRYFNPQADAGPTYAFHRRAALLDNNDDAMADILGAVADLPTVRCQPAELATTDSTCLLLPTWDEAMQRLARGEVDVVLGDWAQLTYLARLPAYHGRIEVQSEVYRNEPYGWGINPARPELRHAIDRALLQRLRSPEWRYLVQEYMGSGSIAPD</sequence>
<dbReference type="Gene3D" id="3.40.190.10">
    <property type="entry name" value="Periplasmic binding protein-like II"/>
    <property type="match status" value="3"/>
</dbReference>
<feature type="transmembrane region" description="Helical" evidence="4">
    <location>
        <begin position="158"/>
        <end position="177"/>
    </location>
</feature>
<dbReference type="SUPFAM" id="SSF53850">
    <property type="entry name" value="Periplasmic binding protein-like II"/>
    <property type="match status" value="1"/>
</dbReference>
<keyword evidence="4" id="KW-0812">Transmembrane</keyword>
<feature type="signal peptide" evidence="5">
    <location>
        <begin position="1"/>
        <end position="27"/>
    </location>
</feature>
<dbReference type="PANTHER" id="PTHR30085:SF6">
    <property type="entry name" value="ABC TRANSPORTER GLUTAMINE-BINDING PROTEIN GLNH"/>
    <property type="match status" value="1"/>
</dbReference>
<dbReference type="EMBL" id="LT629787">
    <property type="protein sequence ID" value="SDT94343.1"/>
    <property type="molecule type" value="Genomic_DNA"/>
</dbReference>
<keyword evidence="4" id="KW-1133">Transmembrane helix</keyword>
<name>A0A1H2EH76_9GAMM</name>
<reference evidence="8" key="1">
    <citation type="submission" date="2016-10" db="EMBL/GenBank/DDBJ databases">
        <authorList>
            <person name="Varghese N."/>
            <person name="Submissions S."/>
        </authorList>
    </citation>
    <scope>NUCLEOTIDE SEQUENCE [LARGE SCALE GENOMIC DNA]</scope>
    <source>
        <strain evidence="8">CECT 8338</strain>
    </source>
</reference>
<evidence type="ECO:0000259" key="6">
    <source>
        <dbReference type="Pfam" id="PF00497"/>
    </source>
</evidence>
<dbReference type="GO" id="GO:0005576">
    <property type="term" value="C:extracellular region"/>
    <property type="evidence" value="ECO:0007669"/>
    <property type="project" value="TreeGrafter"/>
</dbReference>
<evidence type="ECO:0000256" key="4">
    <source>
        <dbReference type="SAM" id="Phobius"/>
    </source>
</evidence>
<dbReference type="Proteomes" id="UP000243924">
    <property type="component" value="Chromosome I"/>
</dbReference>
<protein>
    <submittedName>
        <fullName evidence="7">Extracellular solute-binding protein, family 3</fullName>
    </submittedName>
</protein>
<evidence type="ECO:0000256" key="2">
    <source>
        <dbReference type="ARBA" id="ARBA00022448"/>
    </source>
</evidence>
<dbReference type="GO" id="GO:0030288">
    <property type="term" value="C:outer membrane-bounded periplasmic space"/>
    <property type="evidence" value="ECO:0007669"/>
    <property type="project" value="TreeGrafter"/>
</dbReference>
<evidence type="ECO:0000256" key="5">
    <source>
        <dbReference type="SAM" id="SignalP"/>
    </source>
</evidence>
<accession>A0A1H2EH76</accession>